<feature type="region of interest" description="Disordered" evidence="6">
    <location>
        <begin position="268"/>
        <end position="301"/>
    </location>
</feature>
<evidence type="ECO:0000256" key="3">
    <source>
        <dbReference type="ARBA" id="ARBA00022771"/>
    </source>
</evidence>
<dbReference type="GO" id="GO:0005634">
    <property type="term" value="C:nucleus"/>
    <property type="evidence" value="ECO:0007669"/>
    <property type="project" value="TreeGrafter"/>
</dbReference>
<evidence type="ECO:0000256" key="4">
    <source>
        <dbReference type="ARBA" id="ARBA00022833"/>
    </source>
</evidence>
<dbReference type="PANTHER" id="PTHR23057">
    <property type="entry name" value="JUXTAPOSED WITH ANOTHER ZINC FINGER PROTEIN 1"/>
    <property type="match status" value="1"/>
</dbReference>
<name>A0A8I6RNB5_CIMLE</name>
<dbReference type="AlphaFoldDB" id="A0A8I6RNB5"/>
<dbReference type="EnsemblMetazoa" id="XM_014389824.2">
    <property type="protein sequence ID" value="XP_014245310.1"/>
    <property type="gene ID" value="LOC106664261"/>
</dbReference>
<feature type="domain" description="C2H2-type" evidence="7">
    <location>
        <begin position="7"/>
        <end position="37"/>
    </location>
</feature>
<evidence type="ECO:0000313" key="9">
    <source>
        <dbReference type="Proteomes" id="UP000494040"/>
    </source>
</evidence>
<reference evidence="8" key="1">
    <citation type="submission" date="2022-01" db="UniProtKB">
        <authorList>
            <consortium name="EnsemblMetazoa"/>
        </authorList>
    </citation>
    <scope>IDENTIFICATION</scope>
</reference>
<evidence type="ECO:0000256" key="5">
    <source>
        <dbReference type="PROSITE-ProRule" id="PRU00042"/>
    </source>
</evidence>
<feature type="compositionally biased region" description="Acidic residues" evidence="6">
    <location>
        <begin position="109"/>
        <end position="123"/>
    </location>
</feature>
<evidence type="ECO:0000256" key="1">
    <source>
        <dbReference type="ARBA" id="ARBA00022723"/>
    </source>
</evidence>
<protein>
    <recommendedName>
        <fullName evidence="7">C2H2-type domain-containing protein</fullName>
    </recommendedName>
</protein>
<dbReference type="OrthoDB" id="3269380at2759"/>
<dbReference type="Proteomes" id="UP000494040">
    <property type="component" value="Unassembled WGS sequence"/>
</dbReference>
<keyword evidence="1" id="KW-0479">Metal-binding</keyword>
<dbReference type="GO" id="GO:0008270">
    <property type="term" value="F:zinc ion binding"/>
    <property type="evidence" value="ECO:0007669"/>
    <property type="project" value="UniProtKB-KW"/>
</dbReference>
<evidence type="ECO:0000313" key="8">
    <source>
        <dbReference type="EnsemblMetazoa" id="XP_014245310.1"/>
    </source>
</evidence>
<accession>A0A8I6RNB5</accession>
<feature type="compositionally biased region" description="Basic and acidic residues" evidence="6">
    <location>
        <begin position="68"/>
        <end position="83"/>
    </location>
</feature>
<dbReference type="Gene3D" id="3.30.160.60">
    <property type="entry name" value="Classic Zinc Finger"/>
    <property type="match status" value="2"/>
</dbReference>
<dbReference type="OMA" id="QPACIPL"/>
<gene>
    <name evidence="8" type="primary">106664261</name>
</gene>
<sequence length="301" mass="32994">MAVFMLNICKFNDCGITFQNLGDLIQHIEDNHIDYDPHIIEEKEQQQPSCLPLSYILRFFPDSAKKEVSDMKPKMKTTVEKSAHPQPAIPTNPTESPQKKGPSLVPGSEGDDDDIGSESEDSNDSWSTQEEFSSEFILKYGSKMVSPSTLPDGTVIEKPFACPVPGCKKRYKNVNGIKYHSKNGHKNEGKVRKGFKCYCGKSYKTNGGLKNHTALMHSGTTMTTIATQNGTPQVLQIPTLQPIRTLTLKHIASLGLPVKTLVVATKSQDKAAKTTSNLGVLTPATSPNSPDKPNEIPIPEN</sequence>
<feature type="compositionally biased region" description="Polar residues" evidence="6">
    <location>
        <begin position="273"/>
        <end position="291"/>
    </location>
</feature>
<dbReference type="PANTHER" id="PTHR23057:SF0">
    <property type="entry name" value="JUXTAPOSED WITH ANOTHER ZINC FINGER PROTEIN 1"/>
    <property type="match status" value="1"/>
</dbReference>
<dbReference type="InterPro" id="IPR036236">
    <property type="entry name" value="Znf_C2H2_sf"/>
</dbReference>
<proteinExistence type="predicted"/>
<dbReference type="PROSITE" id="PS50157">
    <property type="entry name" value="ZINC_FINGER_C2H2_2"/>
    <property type="match status" value="1"/>
</dbReference>
<dbReference type="SMART" id="SM00355">
    <property type="entry name" value="ZnF_C2H2"/>
    <property type="match status" value="3"/>
</dbReference>
<feature type="region of interest" description="Disordered" evidence="6">
    <location>
        <begin position="68"/>
        <end position="129"/>
    </location>
</feature>
<dbReference type="InterPro" id="IPR013087">
    <property type="entry name" value="Znf_C2H2_type"/>
</dbReference>
<dbReference type="InterPro" id="IPR051580">
    <property type="entry name" value="ZnF-Chromatin_assoc"/>
</dbReference>
<keyword evidence="2" id="KW-0677">Repeat</keyword>
<dbReference type="SUPFAM" id="SSF57667">
    <property type="entry name" value="beta-beta-alpha zinc fingers"/>
    <property type="match status" value="2"/>
</dbReference>
<dbReference type="PROSITE" id="PS00028">
    <property type="entry name" value="ZINC_FINGER_C2H2_1"/>
    <property type="match status" value="2"/>
</dbReference>
<evidence type="ECO:0000259" key="7">
    <source>
        <dbReference type="PROSITE" id="PS50157"/>
    </source>
</evidence>
<evidence type="ECO:0000256" key="2">
    <source>
        <dbReference type="ARBA" id="ARBA00022737"/>
    </source>
</evidence>
<organism evidence="8 9">
    <name type="scientific">Cimex lectularius</name>
    <name type="common">Bed bug</name>
    <name type="synonym">Acanthia lectularia</name>
    <dbReference type="NCBI Taxonomy" id="79782"/>
    <lineage>
        <taxon>Eukaryota</taxon>
        <taxon>Metazoa</taxon>
        <taxon>Ecdysozoa</taxon>
        <taxon>Arthropoda</taxon>
        <taxon>Hexapoda</taxon>
        <taxon>Insecta</taxon>
        <taxon>Pterygota</taxon>
        <taxon>Neoptera</taxon>
        <taxon>Paraneoptera</taxon>
        <taxon>Hemiptera</taxon>
        <taxon>Heteroptera</taxon>
        <taxon>Panheteroptera</taxon>
        <taxon>Cimicomorpha</taxon>
        <taxon>Cimicidae</taxon>
        <taxon>Cimex</taxon>
    </lineage>
</organism>
<evidence type="ECO:0000256" key="6">
    <source>
        <dbReference type="SAM" id="MobiDB-lite"/>
    </source>
</evidence>
<keyword evidence="9" id="KW-1185">Reference proteome</keyword>
<keyword evidence="3 5" id="KW-0863">Zinc-finger</keyword>
<dbReference type="KEGG" id="clec:106664261"/>
<keyword evidence="4" id="KW-0862">Zinc</keyword>